<dbReference type="Pfam" id="PF01420">
    <property type="entry name" value="Methylase_S"/>
    <property type="match status" value="2"/>
</dbReference>
<dbReference type="EMBL" id="SWQE01000004">
    <property type="protein sequence ID" value="NFJ08521.1"/>
    <property type="molecule type" value="Genomic_DNA"/>
</dbReference>
<keyword evidence="5" id="KW-0378">Hydrolase</keyword>
<keyword evidence="5" id="KW-0540">Nuclease</keyword>
<dbReference type="PANTHER" id="PTHR30408:SF12">
    <property type="entry name" value="TYPE I RESTRICTION ENZYME MJAVIII SPECIFICITY SUBUNIT"/>
    <property type="match status" value="1"/>
</dbReference>
<organism evidence="5 6">
    <name type="scientific">Clostridium botulinum</name>
    <dbReference type="NCBI Taxonomy" id="1491"/>
    <lineage>
        <taxon>Bacteria</taxon>
        <taxon>Bacillati</taxon>
        <taxon>Bacillota</taxon>
        <taxon>Clostridia</taxon>
        <taxon>Eubacteriales</taxon>
        <taxon>Clostridiaceae</taxon>
        <taxon>Clostridium</taxon>
    </lineage>
</organism>
<proteinExistence type="inferred from homology"/>
<comment type="similarity">
    <text evidence="1">Belongs to the type-I restriction system S methylase family.</text>
</comment>
<dbReference type="InterPro" id="IPR052021">
    <property type="entry name" value="Type-I_RS_S_subunit"/>
</dbReference>
<evidence type="ECO:0000256" key="1">
    <source>
        <dbReference type="ARBA" id="ARBA00010923"/>
    </source>
</evidence>
<comment type="caution">
    <text evidence="5">The sequence shown here is derived from an EMBL/GenBank/DDBJ whole genome shotgun (WGS) entry which is preliminary data.</text>
</comment>
<feature type="domain" description="Type I restriction modification DNA specificity" evidence="4">
    <location>
        <begin position="216"/>
        <end position="392"/>
    </location>
</feature>
<evidence type="ECO:0000259" key="4">
    <source>
        <dbReference type="Pfam" id="PF01420"/>
    </source>
</evidence>
<dbReference type="GO" id="GO:0009307">
    <property type="term" value="P:DNA restriction-modification system"/>
    <property type="evidence" value="ECO:0007669"/>
    <property type="project" value="UniProtKB-KW"/>
</dbReference>
<accession>A0A846J5L2</accession>
<keyword evidence="5" id="KW-0255">Endonuclease</keyword>
<dbReference type="AlphaFoldDB" id="A0A846J5L2"/>
<dbReference type="Gene3D" id="3.90.220.20">
    <property type="entry name" value="DNA methylase specificity domains"/>
    <property type="match status" value="2"/>
</dbReference>
<keyword evidence="2" id="KW-0680">Restriction system</keyword>
<evidence type="ECO:0000313" key="5">
    <source>
        <dbReference type="EMBL" id="NFJ08521.1"/>
    </source>
</evidence>
<sequence>MNKVPKLRFPEFSGEWKEKKCSNLFDKIRNRVDVEENKSYKQIGIRSHGKGIFYKEEVTGKELGNKRVFWVEPNVFIVNIVFAWERAVARTTENEIGMIASHRFPMYKPKKEILDLDYITYFFKTNKGKALLELASPGGAGRNKTLGQKEFDNLKIILPKVEEQKKIGSVILLIDKKIEKQQEKVEALKEYKKGIMQKIFSQEIRFKEDNEEEYPEWEEKKLCSLGETYTGLSGKTKDNFGFGSGKYITYMNVFKNIKINLDMIDFVDIEEDEKQNTVLKGDILFTTSSETPEEVGMASVCDKDIENLYLNSFCFGFRLNSFEKINYNFITYYLRSPKIRGKISILAQGSTRYNLPKTELMKMMIKVPCFEEQQKIANFLSKIDDKLNKEKEKLDLLKKWKKGLLQQMFV</sequence>
<dbReference type="PANTHER" id="PTHR30408">
    <property type="entry name" value="TYPE-1 RESTRICTION ENZYME ECOKI SPECIFICITY PROTEIN"/>
    <property type="match status" value="1"/>
</dbReference>
<evidence type="ECO:0000313" key="6">
    <source>
        <dbReference type="Proteomes" id="UP000480039"/>
    </source>
</evidence>
<dbReference type="Proteomes" id="UP000480039">
    <property type="component" value="Unassembled WGS sequence"/>
</dbReference>
<dbReference type="SUPFAM" id="SSF116734">
    <property type="entry name" value="DNA methylase specificity domain"/>
    <property type="match status" value="2"/>
</dbReference>
<name>A0A846J5L2_CLOBO</name>
<reference evidence="5 6" key="1">
    <citation type="submission" date="2019-04" db="EMBL/GenBank/DDBJ databases">
        <title>Genome sequencing of Clostridium botulinum Groups I-IV and Clostridium butyricum.</title>
        <authorList>
            <person name="Brunt J."/>
            <person name="Van Vliet A.H.M."/>
            <person name="Stringer S.C."/>
            <person name="Carter A.T."/>
            <person name="Peck M.W."/>
        </authorList>
    </citation>
    <scope>NUCLEOTIDE SEQUENCE [LARGE SCALE GENOMIC DNA]</scope>
    <source>
        <strain evidence="5 6">Colworth BL30</strain>
    </source>
</reference>
<dbReference type="InterPro" id="IPR044946">
    <property type="entry name" value="Restrct_endonuc_typeI_TRD_sf"/>
</dbReference>
<dbReference type="Gene3D" id="1.10.287.1120">
    <property type="entry name" value="Bipartite methylase S protein"/>
    <property type="match status" value="1"/>
</dbReference>
<protein>
    <submittedName>
        <fullName evidence="5">Restriction endonuclease subunit S</fullName>
    </submittedName>
</protein>
<keyword evidence="3" id="KW-0238">DNA-binding</keyword>
<gene>
    <name evidence="5" type="ORF">FC871_08515</name>
</gene>
<dbReference type="GO" id="GO:0003677">
    <property type="term" value="F:DNA binding"/>
    <property type="evidence" value="ECO:0007669"/>
    <property type="project" value="UniProtKB-KW"/>
</dbReference>
<evidence type="ECO:0000256" key="2">
    <source>
        <dbReference type="ARBA" id="ARBA00022747"/>
    </source>
</evidence>
<evidence type="ECO:0000256" key="3">
    <source>
        <dbReference type="ARBA" id="ARBA00023125"/>
    </source>
</evidence>
<feature type="domain" description="Type I restriction modification DNA specificity" evidence="4">
    <location>
        <begin position="15"/>
        <end position="183"/>
    </location>
</feature>
<dbReference type="InterPro" id="IPR000055">
    <property type="entry name" value="Restrct_endonuc_typeI_TRD"/>
</dbReference>
<dbReference type="GO" id="GO:0004519">
    <property type="term" value="F:endonuclease activity"/>
    <property type="evidence" value="ECO:0007669"/>
    <property type="project" value="UniProtKB-KW"/>
</dbReference>